<name>A0A6C0LA82_9ZZZZ</name>
<reference evidence="2" key="1">
    <citation type="journal article" date="2020" name="Nature">
        <title>Giant virus diversity and host interactions through global metagenomics.</title>
        <authorList>
            <person name="Schulz F."/>
            <person name="Roux S."/>
            <person name="Paez-Espino D."/>
            <person name="Jungbluth S."/>
            <person name="Walsh D.A."/>
            <person name="Denef V.J."/>
            <person name="McMahon K.D."/>
            <person name="Konstantinidis K.T."/>
            <person name="Eloe-Fadrosh E.A."/>
            <person name="Kyrpides N.C."/>
            <person name="Woyke T."/>
        </authorList>
    </citation>
    <scope>NUCLEOTIDE SEQUENCE</scope>
    <source>
        <strain evidence="2">GVMAG-M-3300027759-16</strain>
    </source>
</reference>
<accession>A0A6C0LA82</accession>
<feature type="region of interest" description="Disordered" evidence="1">
    <location>
        <begin position="50"/>
        <end position="71"/>
    </location>
</feature>
<evidence type="ECO:0000313" key="2">
    <source>
        <dbReference type="EMBL" id="QHU26212.1"/>
    </source>
</evidence>
<feature type="compositionally biased region" description="Polar residues" evidence="1">
    <location>
        <begin position="61"/>
        <end position="71"/>
    </location>
</feature>
<proteinExistence type="predicted"/>
<sequence length="71" mass="8077">MSVEKSEVHTMPPLGMESKRIVKVDAHVLAYLGDYLKIYKESIAKQAKDILREETKPMSKPRTNTLLHPGQ</sequence>
<dbReference type="AlphaFoldDB" id="A0A6C0LA82"/>
<protein>
    <submittedName>
        <fullName evidence="2">Uncharacterized protein</fullName>
    </submittedName>
</protein>
<evidence type="ECO:0000256" key="1">
    <source>
        <dbReference type="SAM" id="MobiDB-lite"/>
    </source>
</evidence>
<organism evidence="2">
    <name type="scientific">viral metagenome</name>
    <dbReference type="NCBI Taxonomy" id="1070528"/>
    <lineage>
        <taxon>unclassified sequences</taxon>
        <taxon>metagenomes</taxon>
        <taxon>organismal metagenomes</taxon>
    </lineage>
</organism>
<dbReference type="EMBL" id="MN740437">
    <property type="protein sequence ID" value="QHU26212.1"/>
    <property type="molecule type" value="Genomic_DNA"/>
</dbReference>